<gene>
    <name evidence="2" type="ORF">QQX98_008933</name>
</gene>
<dbReference type="Gene3D" id="2.40.10.10">
    <property type="entry name" value="Trypsin-like serine proteases"/>
    <property type="match status" value="2"/>
</dbReference>
<keyword evidence="3" id="KW-1185">Reference proteome</keyword>
<evidence type="ECO:0000313" key="3">
    <source>
        <dbReference type="Proteomes" id="UP001498476"/>
    </source>
</evidence>
<dbReference type="SUPFAM" id="SSF50494">
    <property type="entry name" value="Trypsin-like serine proteases"/>
    <property type="match status" value="1"/>
</dbReference>
<organism evidence="2 3">
    <name type="scientific">Neonectria punicea</name>
    <dbReference type="NCBI Taxonomy" id="979145"/>
    <lineage>
        <taxon>Eukaryota</taxon>
        <taxon>Fungi</taxon>
        <taxon>Dikarya</taxon>
        <taxon>Ascomycota</taxon>
        <taxon>Pezizomycotina</taxon>
        <taxon>Sordariomycetes</taxon>
        <taxon>Hypocreomycetidae</taxon>
        <taxon>Hypocreales</taxon>
        <taxon>Nectriaceae</taxon>
        <taxon>Neonectria</taxon>
    </lineage>
</organism>
<dbReference type="Pfam" id="PF13365">
    <property type="entry name" value="Trypsin_2"/>
    <property type="match status" value="1"/>
</dbReference>
<comment type="caution">
    <text evidence="2">The sequence shown here is derived from an EMBL/GenBank/DDBJ whole genome shotgun (WGS) entry which is preliminary data.</text>
</comment>
<keyword evidence="1" id="KW-1133">Transmembrane helix</keyword>
<evidence type="ECO:0008006" key="4">
    <source>
        <dbReference type="Google" id="ProtNLM"/>
    </source>
</evidence>
<reference evidence="2 3" key="1">
    <citation type="journal article" date="2025" name="Microbiol. Resour. Announc.">
        <title>Draft genome sequences for Neonectria magnoliae and Neonectria punicea, canker pathogens of Liriodendron tulipifera and Acer saccharum in West Virginia.</title>
        <authorList>
            <person name="Petronek H.M."/>
            <person name="Kasson M.T."/>
            <person name="Metheny A.M."/>
            <person name="Stauder C.M."/>
            <person name="Lovett B."/>
            <person name="Lynch S.C."/>
            <person name="Garnas J.R."/>
            <person name="Kasson L.R."/>
            <person name="Stajich J.E."/>
        </authorList>
    </citation>
    <scope>NUCLEOTIDE SEQUENCE [LARGE SCALE GENOMIC DNA]</scope>
    <source>
        <strain evidence="2 3">NRRL 64653</strain>
    </source>
</reference>
<dbReference type="Proteomes" id="UP001498476">
    <property type="component" value="Unassembled WGS sequence"/>
</dbReference>
<accession>A0ABR1GTN2</accession>
<name>A0ABR1GTN2_9HYPO</name>
<sequence>MLSRLEPPLPFLFLTITIVLITLLVWAALHVGICQSSVVSHGESLDARSIAVNPQTVAVRPFVRPPVKLPDGWMSNRIKAAAWKLQETGVEVCFGINPRRLVPESDVHGGGRYSGILEIYSTFQAHNGTTLPFHGTAFVIDKYHVLTVAHNIWHADFGRARAVTLYMDHRVDPNGQHSRQGSVVAAGYQYVYCNVELNDFAIVKVSEPFDTAVVVPLRVDIIPTNTTIDVTVLGYPFDMPKNRRGERQSHLCQSSSQVKYDGTDLVEHIGDTGKAVSLMGLNVGNSGGPVITDANIAIAVHRGWGYRKTIGNAIGKVVGKIERVRIYDPEAVRNKAVPINHHGNDIPQFVAVLADMEGAKGGPNSQQVRRVDAHQAAVDDNPVQIWEW</sequence>
<proteinExistence type="predicted"/>
<evidence type="ECO:0000256" key="1">
    <source>
        <dbReference type="SAM" id="Phobius"/>
    </source>
</evidence>
<dbReference type="InterPro" id="IPR009003">
    <property type="entry name" value="Peptidase_S1_PA"/>
</dbReference>
<dbReference type="InterPro" id="IPR043504">
    <property type="entry name" value="Peptidase_S1_PA_chymotrypsin"/>
</dbReference>
<keyword evidence="1" id="KW-0472">Membrane</keyword>
<protein>
    <recommendedName>
        <fullName evidence="4">Serine protease</fullName>
    </recommendedName>
</protein>
<dbReference type="EMBL" id="JAZAVJ010000170">
    <property type="protein sequence ID" value="KAK7408872.1"/>
    <property type="molecule type" value="Genomic_DNA"/>
</dbReference>
<feature type="transmembrane region" description="Helical" evidence="1">
    <location>
        <begin position="12"/>
        <end position="33"/>
    </location>
</feature>
<evidence type="ECO:0000313" key="2">
    <source>
        <dbReference type="EMBL" id="KAK7408872.1"/>
    </source>
</evidence>
<keyword evidence="1" id="KW-0812">Transmembrane</keyword>